<evidence type="ECO:0000313" key="2">
    <source>
        <dbReference type="Proteomes" id="UP000242329"/>
    </source>
</evidence>
<reference evidence="2" key="1">
    <citation type="submission" date="2016-11" db="EMBL/GenBank/DDBJ databases">
        <authorList>
            <person name="Varghese N."/>
            <person name="Submissions S."/>
        </authorList>
    </citation>
    <scope>NUCLEOTIDE SEQUENCE [LARGE SCALE GENOMIC DNA]</scope>
    <source>
        <strain evidence="2">DSM 11003</strain>
    </source>
</reference>
<keyword evidence="2" id="KW-1185">Reference proteome</keyword>
<accession>A0A1M5JWD1</accession>
<dbReference type="Proteomes" id="UP000242329">
    <property type="component" value="Unassembled WGS sequence"/>
</dbReference>
<sequence length="342" mass="40910">MSYKSWFFSTLALVMLSLLAVAGFNWYIDPHWCFGPSHRYNQVQMPFDERAQKTNYVKFHPFAYDALLLGSSRVTYINPYDFSGLKVYNYGVNNMLPEEYYDYIEYAKKKRGKEFDYIIIGLDFWTTNQNKELPSPIKEPAFYIKQAESFGYRYKMLFSYDTYKLSRKNYLAAARSYPVDYFYDRRLVKHLRRLSEEERKAKIENAVAVYRDRLYRDYTYVSYAETFRQLKRANPHTRFIVFTTPESLPLLELIEEQNLTPYYQQWLRENVEVFGEVYHFSYPNSVTTSLANYYDASHFYPHVGAWIAERLLGREKRGLPDDFGVKLTRDNIDQVLKKQALR</sequence>
<dbReference type="RefSeq" id="WP_073089125.1">
    <property type="nucleotide sequence ID" value="NZ_FQWY01000003.1"/>
</dbReference>
<evidence type="ECO:0000313" key="1">
    <source>
        <dbReference type="EMBL" id="SHG44902.1"/>
    </source>
</evidence>
<name>A0A1M5JWD1_9FIRM</name>
<dbReference type="EMBL" id="FQWY01000003">
    <property type="protein sequence ID" value="SHG44902.1"/>
    <property type="molecule type" value="Genomic_DNA"/>
</dbReference>
<dbReference type="AlphaFoldDB" id="A0A1M5JWD1"/>
<dbReference type="STRING" id="1123382.SAMN02745221_00250"/>
<dbReference type="OrthoDB" id="5349052at2"/>
<gene>
    <name evidence="1" type="ORF">SAMN02745221_00250</name>
</gene>
<organism evidence="1 2">
    <name type="scientific">Thermosyntropha lipolytica DSM 11003</name>
    <dbReference type="NCBI Taxonomy" id="1123382"/>
    <lineage>
        <taxon>Bacteria</taxon>
        <taxon>Bacillati</taxon>
        <taxon>Bacillota</taxon>
        <taxon>Clostridia</taxon>
        <taxon>Eubacteriales</taxon>
        <taxon>Syntrophomonadaceae</taxon>
        <taxon>Thermosyntropha</taxon>
    </lineage>
</organism>
<proteinExistence type="predicted"/>
<protein>
    <submittedName>
        <fullName evidence="1">Uncharacterized protein</fullName>
    </submittedName>
</protein>